<evidence type="ECO:0000313" key="3">
    <source>
        <dbReference type="EMBL" id="NWF06706.1"/>
    </source>
</evidence>
<evidence type="ECO:0000256" key="1">
    <source>
        <dbReference type="ARBA" id="ARBA00023172"/>
    </source>
</evidence>
<dbReference type="AlphaFoldDB" id="A0A7Y8G9S7"/>
<dbReference type="GO" id="GO:0015074">
    <property type="term" value="P:DNA integration"/>
    <property type="evidence" value="ECO:0007669"/>
    <property type="project" value="InterPro"/>
</dbReference>
<feature type="domain" description="Tyr recombinase" evidence="2">
    <location>
        <begin position="5"/>
        <end position="95"/>
    </location>
</feature>
<dbReference type="GO" id="GO:0003677">
    <property type="term" value="F:DNA binding"/>
    <property type="evidence" value="ECO:0007669"/>
    <property type="project" value="InterPro"/>
</dbReference>
<dbReference type="Gene3D" id="1.10.443.10">
    <property type="entry name" value="Intergrase catalytic core"/>
    <property type="match status" value="1"/>
</dbReference>
<dbReference type="InterPro" id="IPR011010">
    <property type="entry name" value="DNA_brk_join_enz"/>
</dbReference>
<protein>
    <submittedName>
        <fullName evidence="3">Tyrosine-type recombinase/integrase</fullName>
    </submittedName>
</protein>
<dbReference type="GO" id="GO:0006310">
    <property type="term" value="P:DNA recombination"/>
    <property type="evidence" value="ECO:0007669"/>
    <property type="project" value="UniProtKB-KW"/>
</dbReference>
<evidence type="ECO:0000313" key="4">
    <source>
        <dbReference type="Proteomes" id="UP000561369"/>
    </source>
</evidence>
<dbReference type="Pfam" id="PF00589">
    <property type="entry name" value="Phage_integrase"/>
    <property type="match status" value="1"/>
</dbReference>
<organism evidence="3 4">
    <name type="scientific">Pseudomonas salomonii</name>
    <dbReference type="NCBI Taxonomy" id="191391"/>
    <lineage>
        <taxon>Bacteria</taxon>
        <taxon>Pseudomonadati</taxon>
        <taxon>Pseudomonadota</taxon>
        <taxon>Gammaproteobacteria</taxon>
        <taxon>Pseudomonadales</taxon>
        <taxon>Pseudomonadaceae</taxon>
        <taxon>Pseudomonas</taxon>
    </lineage>
</organism>
<reference evidence="3 4" key="1">
    <citation type="submission" date="2020-04" db="EMBL/GenBank/DDBJ databases">
        <title>Molecular characterization of pseudomonads from Agaricus bisporus reveal novel blotch 2 pathogens in Western Europe.</title>
        <authorList>
            <person name="Taparia T."/>
            <person name="Krijger M."/>
            <person name="Haynes E."/>
            <person name="Elpinstone J.G."/>
            <person name="Noble R."/>
            <person name="Van Der Wolf J."/>
        </authorList>
    </citation>
    <scope>NUCLEOTIDE SEQUENCE [LARGE SCALE GENOMIC DNA]</scope>
    <source>
        <strain evidence="3 4">IPO3765</strain>
    </source>
</reference>
<name>A0A7Y8G9S7_9PSED</name>
<accession>A0A7Y8G9S7</accession>
<sequence length="100" mass="11270">MPIASTVQSYLSSKNLDGSEFLFPSHNDPARPMTAHELSATWQIWLLKAKLRDRKFSLHHLQLSLSLSLSLSLDESEIQRKLGHTSHATTAAYIKGVKRK</sequence>
<keyword evidence="1" id="KW-0233">DNA recombination</keyword>
<gene>
    <name evidence="3" type="ORF">HX810_03330</name>
</gene>
<dbReference type="Proteomes" id="UP000561369">
    <property type="component" value="Unassembled WGS sequence"/>
</dbReference>
<dbReference type="RefSeq" id="WP_177023629.1">
    <property type="nucleotide sequence ID" value="NZ_JACAQV010000005.1"/>
</dbReference>
<evidence type="ECO:0000259" key="2">
    <source>
        <dbReference type="Pfam" id="PF00589"/>
    </source>
</evidence>
<comment type="caution">
    <text evidence="3">The sequence shown here is derived from an EMBL/GenBank/DDBJ whole genome shotgun (WGS) entry which is preliminary data.</text>
</comment>
<dbReference type="SUPFAM" id="SSF56349">
    <property type="entry name" value="DNA breaking-rejoining enzymes"/>
    <property type="match status" value="1"/>
</dbReference>
<dbReference type="InterPro" id="IPR013762">
    <property type="entry name" value="Integrase-like_cat_sf"/>
</dbReference>
<dbReference type="InterPro" id="IPR002104">
    <property type="entry name" value="Integrase_catalytic"/>
</dbReference>
<dbReference type="EMBL" id="JACAQV010000005">
    <property type="protein sequence ID" value="NWF06706.1"/>
    <property type="molecule type" value="Genomic_DNA"/>
</dbReference>
<proteinExistence type="predicted"/>